<dbReference type="Pfam" id="PF00440">
    <property type="entry name" value="TetR_N"/>
    <property type="match status" value="1"/>
</dbReference>
<evidence type="ECO:0000313" key="5">
    <source>
        <dbReference type="Proteomes" id="UP000050326"/>
    </source>
</evidence>
<feature type="DNA-binding region" description="H-T-H motif" evidence="2">
    <location>
        <begin position="35"/>
        <end position="54"/>
    </location>
</feature>
<proteinExistence type="predicted"/>
<dbReference type="Gene3D" id="1.10.357.10">
    <property type="entry name" value="Tetracycline Repressor, domain 2"/>
    <property type="match status" value="1"/>
</dbReference>
<reference evidence="4 5" key="1">
    <citation type="submission" date="2015-09" db="EMBL/GenBank/DDBJ databases">
        <title>Genome sequence of Oxobacter pfennigii DSM 3222.</title>
        <authorList>
            <person name="Poehlein A."/>
            <person name="Bengelsdorf F.R."/>
            <person name="Schiel-Bengelsdorf B."/>
            <person name="Duerre P."/>
            <person name="Daniel R."/>
        </authorList>
    </citation>
    <scope>NUCLEOTIDE SEQUENCE [LARGE SCALE GENOMIC DNA]</scope>
    <source>
        <strain evidence="4 5">DSM 3222</strain>
    </source>
</reference>
<dbReference type="AlphaFoldDB" id="A0A0P8WPN0"/>
<dbReference type="PRINTS" id="PR00455">
    <property type="entry name" value="HTHTETR"/>
</dbReference>
<sequence length="220" mass="25851">MSKSENMYKKGIDTRNKVMSASKKLFYHHGYNSTTINMIKEEAEVSLSTIPYYFNKKDDIIKEIYNTFMLDIYSFLDGQNLKDTDSYLKHFYASKIYYYIILNDHNNKRFYYEVSMAQSNYELLSPFVGGLHLNYIRDFNITVSDSELNLIRMADAGARREILYQYYNNDLTISIDEFINYVTSIVGTLMGIDKSVSQKYGELSTQYVNTLDYSHIKFLI</sequence>
<dbReference type="OrthoDB" id="1896527at2"/>
<comment type="caution">
    <text evidence="4">The sequence shown here is derived from an EMBL/GenBank/DDBJ whole genome shotgun (WGS) entry which is preliminary data.</text>
</comment>
<feature type="domain" description="HTH tetR-type" evidence="3">
    <location>
        <begin position="12"/>
        <end position="72"/>
    </location>
</feature>
<evidence type="ECO:0000256" key="1">
    <source>
        <dbReference type="ARBA" id="ARBA00023125"/>
    </source>
</evidence>
<dbReference type="GO" id="GO:0003677">
    <property type="term" value="F:DNA binding"/>
    <property type="evidence" value="ECO:0007669"/>
    <property type="project" value="UniProtKB-UniRule"/>
</dbReference>
<keyword evidence="5" id="KW-1185">Reference proteome</keyword>
<dbReference type="RefSeq" id="WP_054874662.1">
    <property type="nucleotide sequence ID" value="NZ_LKET01000029.1"/>
</dbReference>
<dbReference type="SUPFAM" id="SSF46689">
    <property type="entry name" value="Homeodomain-like"/>
    <property type="match status" value="1"/>
</dbReference>
<dbReference type="PROSITE" id="PS50977">
    <property type="entry name" value="HTH_TETR_2"/>
    <property type="match status" value="1"/>
</dbReference>
<gene>
    <name evidence="4" type="ORF">OXPF_15890</name>
</gene>
<keyword evidence="1 2" id="KW-0238">DNA-binding</keyword>
<protein>
    <submittedName>
        <fullName evidence="4">DNA-binding transcriptional repressor AcrR</fullName>
    </submittedName>
</protein>
<evidence type="ECO:0000256" key="2">
    <source>
        <dbReference type="PROSITE-ProRule" id="PRU00335"/>
    </source>
</evidence>
<evidence type="ECO:0000259" key="3">
    <source>
        <dbReference type="PROSITE" id="PS50977"/>
    </source>
</evidence>
<name>A0A0P8WPN0_9CLOT</name>
<organism evidence="4 5">
    <name type="scientific">Oxobacter pfennigii</name>
    <dbReference type="NCBI Taxonomy" id="36849"/>
    <lineage>
        <taxon>Bacteria</taxon>
        <taxon>Bacillati</taxon>
        <taxon>Bacillota</taxon>
        <taxon>Clostridia</taxon>
        <taxon>Eubacteriales</taxon>
        <taxon>Clostridiaceae</taxon>
        <taxon>Oxobacter</taxon>
    </lineage>
</organism>
<evidence type="ECO:0000313" key="4">
    <source>
        <dbReference type="EMBL" id="KPU44506.1"/>
    </source>
</evidence>
<dbReference type="InterPro" id="IPR009057">
    <property type="entry name" value="Homeodomain-like_sf"/>
</dbReference>
<dbReference type="STRING" id="36849.OXPF_15890"/>
<dbReference type="Proteomes" id="UP000050326">
    <property type="component" value="Unassembled WGS sequence"/>
</dbReference>
<accession>A0A0P8WPN0</accession>
<dbReference type="EMBL" id="LKET01000029">
    <property type="protein sequence ID" value="KPU44506.1"/>
    <property type="molecule type" value="Genomic_DNA"/>
</dbReference>
<dbReference type="InterPro" id="IPR001647">
    <property type="entry name" value="HTH_TetR"/>
</dbReference>